<sequence>MIRGYDTTQHAARGIILMTRKSELAAARAEGWQKERLDDWQAHLPRKHLRHRLIQRSNADVDQMTAPPVYKQSSILESRLDIDMPTWLITGSSRGIGFELAKQLAAVPNGTHTIFATCRNPASATALNDLAKEYKHIHVVALDVDDDETVQGAAKTVAGLLGGKGIDYLVNNAAWSEADELDTAKADTMTAMYNTHVAGSFRVYRAFLGLVRLSERKAIINVSSELGSLGDIDDPQFAEMFGAHFPSYCCAKAGLNMLTRKIAKGHPDFIVFAFAPGWLKTDMGGPNATGEVGEAVERHIKLYESATIEQFSGKFINQWGKETAW</sequence>
<proteinExistence type="inferred from homology"/>
<dbReference type="PRINTS" id="PR00081">
    <property type="entry name" value="GDHRDH"/>
</dbReference>
<dbReference type="Proteomes" id="UP000077266">
    <property type="component" value="Unassembled WGS sequence"/>
</dbReference>
<dbReference type="GO" id="GO:0005737">
    <property type="term" value="C:cytoplasm"/>
    <property type="evidence" value="ECO:0007669"/>
    <property type="project" value="TreeGrafter"/>
</dbReference>
<dbReference type="InterPro" id="IPR020904">
    <property type="entry name" value="Sc_DH/Rdtase_CS"/>
</dbReference>
<evidence type="ECO:0000256" key="2">
    <source>
        <dbReference type="ARBA" id="ARBA00022857"/>
    </source>
</evidence>
<dbReference type="InterPro" id="IPR036291">
    <property type="entry name" value="NAD(P)-bd_dom_sf"/>
</dbReference>
<dbReference type="PROSITE" id="PS00061">
    <property type="entry name" value="ADH_SHORT"/>
    <property type="match status" value="1"/>
</dbReference>
<dbReference type="Pfam" id="PF00106">
    <property type="entry name" value="adh_short"/>
    <property type="match status" value="1"/>
</dbReference>
<organism evidence="3 4">
    <name type="scientific">Exidia glandulosa HHB12029</name>
    <dbReference type="NCBI Taxonomy" id="1314781"/>
    <lineage>
        <taxon>Eukaryota</taxon>
        <taxon>Fungi</taxon>
        <taxon>Dikarya</taxon>
        <taxon>Basidiomycota</taxon>
        <taxon>Agaricomycotina</taxon>
        <taxon>Agaricomycetes</taxon>
        <taxon>Auriculariales</taxon>
        <taxon>Exidiaceae</taxon>
        <taxon>Exidia</taxon>
    </lineage>
</organism>
<dbReference type="AlphaFoldDB" id="A0A165GC32"/>
<dbReference type="InterPro" id="IPR002347">
    <property type="entry name" value="SDR_fam"/>
</dbReference>
<evidence type="ECO:0000256" key="1">
    <source>
        <dbReference type="ARBA" id="ARBA00006484"/>
    </source>
</evidence>
<dbReference type="PANTHER" id="PTHR43544">
    <property type="entry name" value="SHORT-CHAIN DEHYDROGENASE/REDUCTASE"/>
    <property type="match status" value="1"/>
</dbReference>
<name>A0A165GC32_EXIGL</name>
<dbReference type="CDD" id="cd05325">
    <property type="entry name" value="carb_red_sniffer_like_SDR_c"/>
    <property type="match status" value="1"/>
</dbReference>
<evidence type="ECO:0000313" key="4">
    <source>
        <dbReference type="Proteomes" id="UP000077266"/>
    </source>
</evidence>
<protein>
    <submittedName>
        <fullName evidence="3">NAD(P)-binding protein</fullName>
    </submittedName>
</protein>
<dbReference type="SUPFAM" id="SSF51735">
    <property type="entry name" value="NAD(P)-binding Rossmann-fold domains"/>
    <property type="match status" value="1"/>
</dbReference>
<dbReference type="InterPro" id="IPR051468">
    <property type="entry name" value="Fungal_SecMetab_SDRs"/>
</dbReference>
<dbReference type="GO" id="GO:0016491">
    <property type="term" value="F:oxidoreductase activity"/>
    <property type="evidence" value="ECO:0007669"/>
    <property type="project" value="TreeGrafter"/>
</dbReference>
<gene>
    <name evidence="3" type="ORF">EXIGLDRAFT_124996</name>
</gene>
<dbReference type="InParanoid" id="A0A165GC32"/>
<dbReference type="PANTHER" id="PTHR43544:SF36">
    <property type="entry name" value="CHAIN OXIDOREDUCTASE (CSGA), PUTATIVE (AFU_ORTHOLOGUE AFUA_4G00910)-RELATED"/>
    <property type="match status" value="1"/>
</dbReference>
<dbReference type="OrthoDB" id="9876299at2759"/>
<keyword evidence="2" id="KW-0521">NADP</keyword>
<keyword evidence="4" id="KW-1185">Reference proteome</keyword>
<dbReference type="EMBL" id="KV426052">
    <property type="protein sequence ID" value="KZV90292.1"/>
    <property type="molecule type" value="Genomic_DNA"/>
</dbReference>
<comment type="similarity">
    <text evidence="1">Belongs to the short-chain dehydrogenases/reductases (SDR) family.</text>
</comment>
<dbReference type="Gene3D" id="3.40.50.720">
    <property type="entry name" value="NAD(P)-binding Rossmann-like Domain"/>
    <property type="match status" value="1"/>
</dbReference>
<reference evidence="3 4" key="1">
    <citation type="journal article" date="2016" name="Mol. Biol. Evol.">
        <title>Comparative Genomics of Early-Diverging Mushroom-Forming Fungi Provides Insights into the Origins of Lignocellulose Decay Capabilities.</title>
        <authorList>
            <person name="Nagy L.G."/>
            <person name="Riley R."/>
            <person name="Tritt A."/>
            <person name="Adam C."/>
            <person name="Daum C."/>
            <person name="Floudas D."/>
            <person name="Sun H."/>
            <person name="Yadav J.S."/>
            <person name="Pangilinan J."/>
            <person name="Larsson K.H."/>
            <person name="Matsuura K."/>
            <person name="Barry K."/>
            <person name="Labutti K."/>
            <person name="Kuo R."/>
            <person name="Ohm R.A."/>
            <person name="Bhattacharya S.S."/>
            <person name="Shirouzu T."/>
            <person name="Yoshinaga Y."/>
            <person name="Martin F.M."/>
            <person name="Grigoriev I.V."/>
            <person name="Hibbett D.S."/>
        </authorList>
    </citation>
    <scope>NUCLEOTIDE SEQUENCE [LARGE SCALE GENOMIC DNA]</scope>
    <source>
        <strain evidence="3 4">HHB12029</strain>
    </source>
</reference>
<accession>A0A165GC32</accession>
<evidence type="ECO:0000313" key="3">
    <source>
        <dbReference type="EMBL" id="KZV90292.1"/>
    </source>
</evidence>